<sequence>MATLTIVVFMGLPIYTIALRLFSGPGETWQHLVDHVLFDYLLNSFWLLLGCILLTLAMGVSAAWIVSRYRLFGHKWLEWLLILPLAFPSYITAYAYAGFFDYGGTLMRITQVLGLGSLRIDIMNVPGLIFVLSVSLFPYVYVASRAVFVYQSGRLIEASKLLGANEAKTFFKIVLPMARPGIIAGLVLVIMEVLNDYGAAKYYGVSTFTTGIFRAWFALEEPATAIYLSAILLLIVFAFIFLERWQRGNKSYELASKSKIRLPQIEATKSIRFIFLLLVFLPILFGFLLPVLQLGYWSILTFDKVASTEFFTTALQSLGIALLTALFTVLVALMTLYFPVWNRLKFLKKSGSLAILGYAVPGAVLAIGVMIPTLQLDRWFISIGERLFNMELGLLLNGTLSVLLYAYIIRFLAVAANPVLSNQLKLKKSFSDASRLLGRGPFKTFLAIDLPLLKPSLLAAFILVFVDTMKELPLTLILKPYDFNTLAVKAYEYASDEQIMEASLPALCIVLTGVVPIILLNRFILNDKHN</sequence>
<dbReference type="CDD" id="cd06261">
    <property type="entry name" value="TM_PBP2"/>
    <property type="match status" value="2"/>
</dbReference>
<evidence type="ECO:0000256" key="4">
    <source>
        <dbReference type="ARBA" id="ARBA00022519"/>
    </source>
</evidence>
<feature type="transmembrane region" description="Helical" evidence="8">
    <location>
        <begin position="319"/>
        <end position="341"/>
    </location>
</feature>
<dbReference type="InterPro" id="IPR035906">
    <property type="entry name" value="MetI-like_sf"/>
</dbReference>
<accession>A0ABW3B4D2</accession>
<feature type="transmembrane region" description="Helical" evidence="8">
    <location>
        <begin position="225"/>
        <end position="242"/>
    </location>
</feature>
<keyword evidence="3" id="KW-1003">Cell membrane</keyword>
<organism evidence="10 11">
    <name type="scientific">Maribacter chungangensis</name>
    <dbReference type="NCBI Taxonomy" id="1069117"/>
    <lineage>
        <taxon>Bacteria</taxon>
        <taxon>Pseudomonadati</taxon>
        <taxon>Bacteroidota</taxon>
        <taxon>Flavobacteriia</taxon>
        <taxon>Flavobacteriales</taxon>
        <taxon>Flavobacteriaceae</taxon>
        <taxon>Maribacter</taxon>
    </lineage>
</organism>
<evidence type="ECO:0000256" key="5">
    <source>
        <dbReference type="ARBA" id="ARBA00022692"/>
    </source>
</evidence>
<feature type="transmembrane region" description="Helical" evidence="8">
    <location>
        <begin position="76"/>
        <end position="96"/>
    </location>
</feature>
<dbReference type="RefSeq" id="WP_379933750.1">
    <property type="nucleotide sequence ID" value="NZ_JBHTHY010000006.1"/>
</dbReference>
<feature type="transmembrane region" description="Helical" evidence="8">
    <location>
        <begin position="445"/>
        <end position="466"/>
    </location>
</feature>
<feature type="transmembrane region" description="Helical" evidence="8">
    <location>
        <begin position="353"/>
        <end position="374"/>
    </location>
</feature>
<keyword evidence="6 8" id="KW-1133">Transmembrane helix</keyword>
<dbReference type="SUPFAM" id="SSF161098">
    <property type="entry name" value="MetI-like"/>
    <property type="match status" value="2"/>
</dbReference>
<dbReference type="PROSITE" id="PS50928">
    <property type="entry name" value="ABC_TM1"/>
    <property type="match status" value="2"/>
</dbReference>
<feature type="domain" description="ABC transmembrane type-1" evidence="9">
    <location>
        <begin position="41"/>
        <end position="243"/>
    </location>
</feature>
<gene>
    <name evidence="10" type="ORF">ACFQZJ_08230</name>
</gene>
<dbReference type="Gene3D" id="1.10.3720.10">
    <property type="entry name" value="MetI-like"/>
    <property type="match status" value="2"/>
</dbReference>
<evidence type="ECO:0000256" key="8">
    <source>
        <dbReference type="RuleBase" id="RU363032"/>
    </source>
</evidence>
<reference evidence="11" key="1">
    <citation type="journal article" date="2019" name="Int. J. Syst. Evol. Microbiol.">
        <title>The Global Catalogue of Microorganisms (GCM) 10K type strain sequencing project: providing services to taxonomists for standard genome sequencing and annotation.</title>
        <authorList>
            <consortium name="The Broad Institute Genomics Platform"/>
            <consortium name="The Broad Institute Genome Sequencing Center for Infectious Disease"/>
            <person name="Wu L."/>
            <person name="Ma J."/>
        </authorList>
    </citation>
    <scope>NUCLEOTIDE SEQUENCE [LARGE SCALE GENOMIC DNA]</scope>
    <source>
        <strain evidence="11">CCUG 61948</strain>
    </source>
</reference>
<evidence type="ECO:0000313" key="11">
    <source>
        <dbReference type="Proteomes" id="UP001597012"/>
    </source>
</evidence>
<keyword evidence="11" id="KW-1185">Reference proteome</keyword>
<evidence type="ECO:0000256" key="6">
    <source>
        <dbReference type="ARBA" id="ARBA00022989"/>
    </source>
</evidence>
<evidence type="ECO:0000256" key="1">
    <source>
        <dbReference type="ARBA" id="ARBA00004429"/>
    </source>
</evidence>
<feature type="transmembrane region" description="Helical" evidence="8">
    <location>
        <begin position="40"/>
        <end position="64"/>
    </location>
</feature>
<dbReference type="PANTHER" id="PTHR43357:SF3">
    <property type="entry name" value="FE(3+)-TRANSPORT SYSTEM PERMEASE PROTEIN FBPB 2"/>
    <property type="match status" value="1"/>
</dbReference>
<feature type="domain" description="ABC transmembrane type-1" evidence="9">
    <location>
        <begin position="314"/>
        <end position="520"/>
    </location>
</feature>
<feature type="transmembrane region" description="Helical" evidence="8">
    <location>
        <begin position="504"/>
        <end position="525"/>
    </location>
</feature>
<evidence type="ECO:0000256" key="3">
    <source>
        <dbReference type="ARBA" id="ARBA00022475"/>
    </source>
</evidence>
<dbReference type="PANTHER" id="PTHR43357">
    <property type="entry name" value="INNER MEMBRANE ABC TRANSPORTER PERMEASE PROTEIN YDCV"/>
    <property type="match status" value="1"/>
</dbReference>
<evidence type="ECO:0000256" key="2">
    <source>
        <dbReference type="ARBA" id="ARBA00022448"/>
    </source>
</evidence>
<dbReference type="Proteomes" id="UP001597012">
    <property type="component" value="Unassembled WGS sequence"/>
</dbReference>
<protein>
    <submittedName>
        <fullName evidence="10">ABC transporter permease</fullName>
    </submittedName>
</protein>
<feature type="transmembrane region" description="Helical" evidence="8">
    <location>
        <begin position="170"/>
        <end position="190"/>
    </location>
</feature>
<keyword evidence="5 8" id="KW-0812">Transmembrane</keyword>
<keyword evidence="4" id="KW-0997">Cell inner membrane</keyword>
<dbReference type="EMBL" id="JBHTHY010000006">
    <property type="protein sequence ID" value="MFD0797444.1"/>
    <property type="molecule type" value="Genomic_DNA"/>
</dbReference>
<proteinExistence type="inferred from homology"/>
<name>A0ABW3B4D2_9FLAO</name>
<keyword evidence="2 8" id="KW-0813">Transport</keyword>
<feature type="transmembrane region" description="Helical" evidence="8">
    <location>
        <begin position="273"/>
        <end position="299"/>
    </location>
</feature>
<comment type="subcellular location">
    <subcellularLocation>
        <location evidence="1">Cell inner membrane</location>
        <topology evidence="1">Multi-pass membrane protein</topology>
    </subcellularLocation>
    <subcellularLocation>
        <location evidence="8">Cell membrane</location>
        <topology evidence="8">Multi-pass membrane protein</topology>
    </subcellularLocation>
</comment>
<evidence type="ECO:0000256" key="7">
    <source>
        <dbReference type="ARBA" id="ARBA00023136"/>
    </source>
</evidence>
<evidence type="ECO:0000259" key="9">
    <source>
        <dbReference type="PROSITE" id="PS50928"/>
    </source>
</evidence>
<comment type="similarity">
    <text evidence="8">Belongs to the binding-protein-dependent transport system permease family.</text>
</comment>
<evidence type="ECO:0000313" key="10">
    <source>
        <dbReference type="EMBL" id="MFD0797444.1"/>
    </source>
</evidence>
<comment type="caution">
    <text evidence="10">The sequence shown here is derived from an EMBL/GenBank/DDBJ whole genome shotgun (WGS) entry which is preliminary data.</text>
</comment>
<dbReference type="InterPro" id="IPR000515">
    <property type="entry name" value="MetI-like"/>
</dbReference>
<feature type="transmembrane region" description="Helical" evidence="8">
    <location>
        <begin position="127"/>
        <end position="150"/>
    </location>
</feature>
<dbReference type="Pfam" id="PF00528">
    <property type="entry name" value="BPD_transp_1"/>
    <property type="match status" value="2"/>
</dbReference>
<keyword evidence="7 8" id="KW-0472">Membrane</keyword>
<feature type="transmembrane region" description="Helical" evidence="8">
    <location>
        <begin position="394"/>
        <end position="420"/>
    </location>
</feature>